<dbReference type="CDD" id="cd05379">
    <property type="entry name" value="CAP_bacterial"/>
    <property type="match status" value="1"/>
</dbReference>
<evidence type="ECO:0000313" key="2">
    <source>
        <dbReference type="EMBL" id="SFV50448.1"/>
    </source>
</evidence>
<evidence type="ECO:0000259" key="1">
    <source>
        <dbReference type="Pfam" id="PF00188"/>
    </source>
</evidence>
<feature type="domain" description="SCP" evidence="1">
    <location>
        <begin position="51"/>
        <end position="171"/>
    </location>
</feature>
<dbReference type="AlphaFoldDB" id="A0A1W1BAL3"/>
<gene>
    <name evidence="2" type="ORF">MNB_SV-12-754</name>
</gene>
<proteinExistence type="predicted"/>
<dbReference type="SUPFAM" id="SSF55797">
    <property type="entry name" value="PR-1-like"/>
    <property type="match status" value="1"/>
</dbReference>
<dbReference type="EMBL" id="FPHE01000004">
    <property type="protein sequence ID" value="SFV50448.1"/>
    <property type="molecule type" value="Genomic_DNA"/>
</dbReference>
<dbReference type="Pfam" id="PF00188">
    <property type="entry name" value="CAP"/>
    <property type="match status" value="1"/>
</dbReference>
<dbReference type="PANTHER" id="PTHR31157:SF1">
    <property type="entry name" value="SCP DOMAIN-CONTAINING PROTEIN"/>
    <property type="match status" value="1"/>
</dbReference>
<protein>
    <submittedName>
        <fullName evidence="2">Putative periplasmic protein</fullName>
    </submittedName>
</protein>
<dbReference type="PANTHER" id="PTHR31157">
    <property type="entry name" value="SCP DOMAIN-CONTAINING PROTEIN"/>
    <property type="match status" value="1"/>
</dbReference>
<name>A0A1W1BAL3_9ZZZZ</name>
<accession>A0A1W1BAL3</accession>
<dbReference type="InterPro" id="IPR014044">
    <property type="entry name" value="CAP_dom"/>
</dbReference>
<dbReference type="InterPro" id="IPR035940">
    <property type="entry name" value="CAP_sf"/>
</dbReference>
<sequence length="426" mass="48974">MKNMIRISVWGLVSLSAGYIYLLAGTTPLSQNIIIKEEPLLDIDMEQRRTLHYLNKLRVGAGLVPLVSNQKLANSAKNHASYLIENGLIGHYEDKKRVGFTGEYGSARCMHSGYETSMVIENISNNNFTYKESVNGLMAAIYHRFGFLDFHIDEIGIGVLQSQTDRSQTAFVYDMGSRKLVDLCREKSEMKSGRYIENICIDKNKKIELTLFNETLQKNRYRNSKIVTYPFAGQDDVPPAFYDEFPDPLPEYSVSGFPISISFNESYFKSIKMIDFALFDEMGSEIEERIIYNQKTDPNKKLKKFEYALFPLKRLEWGSNYSVKAVYEADGKIKREIWQFRTRDFKTPILSVTVDSHNFQIKRGESNIFYFPPKSKNDILGSLKYPISLDISFIDKNTIELIANTTSNKSVELKIGEQKLHLDIEN</sequence>
<dbReference type="Gene3D" id="3.40.33.10">
    <property type="entry name" value="CAP"/>
    <property type="match status" value="1"/>
</dbReference>
<reference evidence="2" key="1">
    <citation type="submission" date="2016-10" db="EMBL/GenBank/DDBJ databases">
        <authorList>
            <person name="de Groot N.N."/>
        </authorList>
    </citation>
    <scope>NUCLEOTIDE SEQUENCE</scope>
</reference>
<organism evidence="2">
    <name type="scientific">hydrothermal vent metagenome</name>
    <dbReference type="NCBI Taxonomy" id="652676"/>
    <lineage>
        <taxon>unclassified sequences</taxon>
        <taxon>metagenomes</taxon>
        <taxon>ecological metagenomes</taxon>
    </lineage>
</organism>